<keyword evidence="7" id="KW-0472">Membrane</keyword>
<dbReference type="InterPro" id="IPR004117">
    <property type="entry name" value="7tm6_olfct_rcpt"/>
</dbReference>
<evidence type="ECO:0000256" key="8">
    <source>
        <dbReference type="ARBA" id="ARBA00023170"/>
    </source>
</evidence>
<gene>
    <name evidence="11" type="ORF">ALC53_10267</name>
</gene>
<evidence type="ECO:0000313" key="11">
    <source>
        <dbReference type="EMBL" id="KYM79285.1"/>
    </source>
</evidence>
<reference evidence="11 12" key="1">
    <citation type="submission" date="2015-09" db="EMBL/GenBank/DDBJ databases">
        <title>Atta colombica WGS genome.</title>
        <authorList>
            <person name="Nygaard S."/>
            <person name="Hu H."/>
            <person name="Boomsma J."/>
            <person name="Zhang G."/>
        </authorList>
    </citation>
    <scope>NUCLEOTIDE SEQUENCE [LARGE SCALE GENOMIC DNA]</scope>
    <source>
        <strain evidence="11">Treedump-2</strain>
        <tissue evidence="11">Whole body</tissue>
    </source>
</reference>
<evidence type="ECO:0000256" key="4">
    <source>
        <dbReference type="ARBA" id="ARBA00022692"/>
    </source>
</evidence>
<dbReference type="PANTHER" id="PTHR21137">
    <property type="entry name" value="ODORANT RECEPTOR"/>
    <property type="match status" value="1"/>
</dbReference>
<evidence type="ECO:0000256" key="6">
    <source>
        <dbReference type="ARBA" id="ARBA00022989"/>
    </source>
</evidence>
<evidence type="ECO:0000313" key="12">
    <source>
        <dbReference type="Proteomes" id="UP000078540"/>
    </source>
</evidence>
<dbReference type="PANTHER" id="PTHR21137:SF35">
    <property type="entry name" value="ODORANT RECEPTOR 19A-RELATED"/>
    <property type="match status" value="1"/>
</dbReference>
<evidence type="ECO:0000256" key="2">
    <source>
        <dbReference type="ARBA" id="ARBA00022475"/>
    </source>
</evidence>
<evidence type="ECO:0000256" key="9">
    <source>
        <dbReference type="ARBA" id="ARBA00023224"/>
    </source>
</evidence>
<dbReference type="AlphaFoldDB" id="A0A151I0P2"/>
<dbReference type="Pfam" id="PF02949">
    <property type="entry name" value="7tm_6"/>
    <property type="match status" value="1"/>
</dbReference>
<evidence type="ECO:0000256" key="3">
    <source>
        <dbReference type="ARBA" id="ARBA00022606"/>
    </source>
</evidence>
<keyword evidence="4" id="KW-0812">Transmembrane</keyword>
<accession>A0A151I0P2</accession>
<comment type="similarity">
    <text evidence="10">Belongs to the insect chemoreceptor superfamily. Heteromeric odorant receptor channel (TC 1.A.69) family.</text>
</comment>
<protein>
    <recommendedName>
        <fullName evidence="10">Odorant receptor</fullName>
    </recommendedName>
</protein>
<keyword evidence="12" id="KW-1185">Reference proteome</keyword>
<dbReference type="GO" id="GO:0005886">
    <property type="term" value="C:plasma membrane"/>
    <property type="evidence" value="ECO:0007669"/>
    <property type="project" value="UniProtKB-SubCell"/>
</dbReference>
<keyword evidence="6" id="KW-1133">Transmembrane helix</keyword>
<keyword evidence="2" id="KW-1003">Cell membrane</keyword>
<sequence>MVEILVALVLLTKEKRRSNSLMQYGTVAASVQQAKRNPKYRGKSRMIRSKPPILPAYTISREHLMYVLITSNINEIIESITAAMISIIFSYKVASLMLDKNIKSCLKIIEEDWLSLNTDVERSILQHHTKYGQYLSTSYAVFMHMIQVFYLLKSVILTLLETDIANSTKTITKLPFRVEYGVDIERYFYPITIHCYLAVFAHVFSTIAVDSLYCILIQHACGMFSIIGHVLEKIGKNNDINFHLKRNKIQDDDYKKALDCLRKHLQAIKFAELIESMYTKIFLISVNLNMIGGSMTGIHMVMNLNKGAKDIAAPMAIYIAQLVHIFLQFWQAQFLLDYSIVPCESICRGNWYYTSKRCQNLFLLIMSRTISPCKITAGKIITLSIESFGTVSKRIALLFFKLWVLKITRYL</sequence>
<evidence type="ECO:0000256" key="10">
    <source>
        <dbReference type="RuleBase" id="RU351113"/>
    </source>
</evidence>
<name>A0A151I0P2_9HYME</name>
<evidence type="ECO:0000256" key="7">
    <source>
        <dbReference type="ARBA" id="ARBA00023136"/>
    </source>
</evidence>
<dbReference type="GO" id="GO:0004984">
    <property type="term" value="F:olfactory receptor activity"/>
    <property type="evidence" value="ECO:0007669"/>
    <property type="project" value="InterPro"/>
</dbReference>
<organism evidence="11 12">
    <name type="scientific">Atta colombica</name>
    <dbReference type="NCBI Taxonomy" id="520822"/>
    <lineage>
        <taxon>Eukaryota</taxon>
        <taxon>Metazoa</taxon>
        <taxon>Ecdysozoa</taxon>
        <taxon>Arthropoda</taxon>
        <taxon>Hexapoda</taxon>
        <taxon>Insecta</taxon>
        <taxon>Pterygota</taxon>
        <taxon>Neoptera</taxon>
        <taxon>Endopterygota</taxon>
        <taxon>Hymenoptera</taxon>
        <taxon>Apocrita</taxon>
        <taxon>Aculeata</taxon>
        <taxon>Formicoidea</taxon>
        <taxon>Formicidae</taxon>
        <taxon>Myrmicinae</taxon>
        <taxon>Atta</taxon>
    </lineage>
</organism>
<dbReference type="GO" id="GO:0005549">
    <property type="term" value="F:odorant binding"/>
    <property type="evidence" value="ECO:0007669"/>
    <property type="project" value="InterPro"/>
</dbReference>
<keyword evidence="5 10" id="KW-0552">Olfaction</keyword>
<proteinExistence type="inferred from homology"/>
<dbReference type="STRING" id="520822.A0A151I0P2"/>
<keyword evidence="8 10" id="KW-0675">Receptor</keyword>
<dbReference type="GO" id="GO:0007165">
    <property type="term" value="P:signal transduction"/>
    <property type="evidence" value="ECO:0007669"/>
    <property type="project" value="UniProtKB-KW"/>
</dbReference>
<keyword evidence="3 10" id="KW-0716">Sensory transduction</keyword>
<dbReference type="Proteomes" id="UP000078540">
    <property type="component" value="Unassembled WGS sequence"/>
</dbReference>
<evidence type="ECO:0000256" key="5">
    <source>
        <dbReference type="ARBA" id="ARBA00022725"/>
    </source>
</evidence>
<comment type="subcellular location">
    <subcellularLocation>
        <location evidence="1 10">Cell membrane</location>
        <topology evidence="1 10">Multi-pass membrane protein</topology>
    </subcellularLocation>
</comment>
<dbReference type="EMBL" id="KQ976613">
    <property type="protein sequence ID" value="KYM79285.1"/>
    <property type="molecule type" value="Genomic_DNA"/>
</dbReference>
<keyword evidence="9 10" id="KW-0807">Transducer</keyword>
<evidence type="ECO:0000256" key="1">
    <source>
        <dbReference type="ARBA" id="ARBA00004651"/>
    </source>
</evidence>